<dbReference type="Proteomes" id="UP000789702">
    <property type="component" value="Unassembled WGS sequence"/>
</dbReference>
<reference evidence="1" key="1">
    <citation type="submission" date="2021-06" db="EMBL/GenBank/DDBJ databases">
        <authorList>
            <person name="Kallberg Y."/>
            <person name="Tangrot J."/>
            <person name="Rosling A."/>
        </authorList>
    </citation>
    <scope>NUCLEOTIDE SEQUENCE</scope>
    <source>
        <strain evidence="1">IL203A</strain>
    </source>
</reference>
<feature type="non-terminal residue" evidence="1">
    <location>
        <position position="95"/>
    </location>
</feature>
<sequence>MSSKKDWFNDAIKKEFIKSFDYNSFEAFKPIAKGGFGIVSKAYFKDADKVVALKCLHHGPTKDDEDSLDVFIREVRYIAKVDHHDNIIRFFGITQ</sequence>
<accession>A0ACA9L5Y7</accession>
<keyword evidence="2" id="KW-1185">Reference proteome</keyword>
<comment type="caution">
    <text evidence="1">The sequence shown here is derived from an EMBL/GenBank/DDBJ whole genome shotgun (WGS) entry which is preliminary data.</text>
</comment>
<name>A0ACA9L5Y7_9GLOM</name>
<proteinExistence type="predicted"/>
<evidence type="ECO:0000313" key="2">
    <source>
        <dbReference type="Proteomes" id="UP000789702"/>
    </source>
</evidence>
<evidence type="ECO:0000313" key="1">
    <source>
        <dbReference type="EMBL" id="CAG8512657.1"/>
    </source>
</evidence>
<gene>
    <name evidence="1" type="ORF">DHETER_LOCUS3535</name>
</gene>
<dbReference type="EMBL" id="CAJVPU010003081">
    <property type="protein sequence ID" value="CAG8512657.1"/>
    <property type="molecule type" value="Genomic_DNA"/>
</dbReference>
<protein>
    <submittedName>
        <fullName evidence="1">11072_t:CDS:1</fullName>
    </submittedName>
</protein>
<organism evidence="1 2">
    <name type="scientific">Dentiscutata heterogama</name>
    <dbReference type="NCBI Taxonomy" id="1316150"/>
    <lineage>
        <taxon>Eukaryota</taxon>
        <taxon>Fungi</taxon>
        <taxon>Fungi incertae sedis</taxon>
        <taxon>Mucoromycota</taxon>
        <taxon>Glomeromycotina</taxon>
        <taxon>Glomeromycetes</taxon>
        <taxon>Diversisporales</taxon>
        <taxon>Gigasporaceae</taxon>
        <taxon>Dentiscutata</taxon>
    </lineage>
</organism>